<accession>D7LCW3</accession>
<reference evidence="2" key="1">
    <citation type="journal article" date="2011" name="Nat. Genet.">
        <title>The Arabidopsis lyrata genome sequence and the basis of rapid genome size change.</title>
        <authorList>
            <person name="Hu T.T."/>
            <person name="Pattyn P."/>
            <person name="Bakker E.G."/>
            <person name="Cao J."/>
            <person name="Cheng J.-F."/>
            <person name="Clark R.M."/>
            <person name="Fahlgren N."/>
            <person name="Fawcett J.A."/>
            <person name="Grimwood J."/>
            <person name="Gundlach H."/>
            <person name="Haberer G."/>
            <person name="Hollister J.D."/>
            <person name="Ossowski S."/>
            <person name="Ottilar R.P."/>
            <person name="Salamov A.A."/>
            <person name="Schneeberger K."/>
            <person name="Spannagl M."/>
            <person name="Wang X."/>
            <person name="Yang L."/>
            <person name="Nasrallah M.E."/>
            <person name="Bergelson J."/>
            <person name="Carrington J.C."/>
            <person name="Gaut B.S."/>
            <person name="Schmutz J."/>
            <person name="Mayer K.F.X."/>
            <person name="Van de Peer Y."/>
            <person name="Grigoriev I.V."/>
            <person name="Nordborg M."/>
            <person name="Weigel D."/>
            <person name="Guo Y.-L."/>
        </authorList>
    </citation>
    <scope>NUCLEOTIDE SEQUENCE [LARGE SCALE GENOMIC DNA]</scope>
    <source>
        <strain evidence="2">cv. MN47</strain>
    </source>
</reference>
<evidence type="ECO:0000313" key="1">
    <source>
        <dbReference type="EMBL" id="EFH55552.1"/>
    </source>
</evidence>
<keyword evidence="2" id="KW-1185">Reference proteome</keyword>
<organism evidence="2">
    <name type="scientific">Arabidopsis lyrata subsp. lyrata</name>
    <name type="common">Lyre-leaved rock-cress</name>
    <dbReference type="NCBI Taxonomy" id="81972"/>
    <lineage>
        <taxon>Eukaryota</taxon>
        <taxon>Viridiplantae</taxon>
        <taxon>Streptophyta</taxon>
        <taxon>Embryophyta</taxon>
        <taxon>Tracheophyta</taxon>
        <taxon>Spermatophyta</taxon>
        <taxon>Magnoliopsida</taxon>
        <taxon>eudicotyledons</taxon>
        <taxon>Gunneridae</taxon>
        <taxon>Pentapetalae</taxon>
        <taxon>rosids</taxon>
        <taxon>malvids</taxon>
        <taxon>Brassicales</taxon>
        <taxon>Brassicaceae</taxon>
        <taxon>Camelineae</taxon>
        <taxon>Arabidopsis</taxon>
    </lineage>
</organism>
<dbReference type="HOGENOM" id="CLU_2981759_0_0_1"/>
<protein>
    <submittedName>
        <fullName evidence="1">Predicted protein</fullName>
    </submittedName>
</protein>
<evidence type="ECO:0000313" key="2">
    <source>
        <dbReference type="Proteomes" id="UP000008694"/>
    </source>
</evidence>
<dbReference type="EMBL" id="GL348716">
    <property type="protein sequence ID" value="EFH55552.1"/>
    <property type="molecule type" value="Genomic_DNA"/>
</dbReference>
<name>D7LCW3_ARALL</name>
<dbReference type="Gramene" id="scaffold_401603.1">
    <property type="protein sequence ID" value="scaffold_401603.1"/>
    <property type="gene ID" value="scaffold_401603.1"/>
</dbReference>
<dbReference type="Proteomes" id="UP000008694">
    <property type="component" value="Unassembled WGS sequence"/>
</dbReference>
<proteinExistence type="predicted"/>
<gene>
    <name evidence="1" type="ORF">ARALYDRAFT_902102</name>
</gene>
<dbReference type="AlphaFoldDB" id="D7LCW3"/>
<sequence>MGEVVSDPAEPNHRRSSTVAGWQRILDHHLRSASVALAHRRSCSGENLQSVGDGYNLF</sequence>